<reference evidence="3" key="1">
    <citation type="submission" date="2018-09" db="EMBL/GenBank/DDBJ databases">
        <title>Chryseolinea sp. KIS68-18 isolated from soil.</title>
        <authorList>
            <person name="Weon H.-Y."/>
            <person name="Kwon S.-W."/>
            <person name="Lee S.A."/>
        </authorList>
    </citation>
    <scope>NUCLEOTIDE SEQUENCE [LARGE SCALE GENOMIC DNA]</scope>
    <source>
        <strain evidence="3">KIS68-18</strain>
    </source>
</reference>
<feature type="domain" description="DUF2314" evidence="1">
    <location>
        <begin position="366"/>
        <end position="431"/>
    </location>
</feature>
<dbReference type="AlphaFoldDB" id="A0A385SPK1"/>
<evidence type="ECO:0000313" key="2">
    <source>
        <dbReference type="EMBL" id="AYB32197.1"/>
    </source>
</evidence>
<sequence length="447" mass="50634">MRYRFAFLILLFGCSFPSKNEKKAATQTSVLSPSFVTHLAIYLLENESITDATLSDQARQSLKSFPRTEAPSADSLSILKDGFYLTRIQKGDEEFMKPDIESWPSSFFQLTEKELQAFSLSDRNLDLVFFGTSNDVVEKQKQIADFIYALTKEKKVVIADLVSIEFYSPTTWKTRRVDAFQDQTIDITGHVTIHTYREGEFCRAVTLGMSNFCLPEISIRNFPCSDQISYGNLINAVTQTLVENPFINADSTLHVELKKIKNKKMRDLLLSDIKTDAQLATSVKLKWASPEEGDNPFIQLLIAFENPKYSSPQEEANQLVADLFGMQESYTVAQHDDELLAASENAKKRLPELRALFNKGLDPGYSIMVKAPFETPDGGHEWMWVEVTRWKGEQMEGVLQNDPYEIPDLKVGAIVIFSELEVFDYMLNKPDGTSEGNETGKILEGRE</sequence>
<evidence type="ECO:0000313" key="3">
    <source>
        <dbReference type="Proteomes" id="UP000266183"/>
    </source>
</evidence>
<dbReference type="InterPro" id="IPR018756">
    <property type="entry name" value="DUF2314"/>
</dbReference>
<dbReference type="EMBL" id="CP032382">
    <property type="protein sequence ID" value="AYB32197.1"/>
    <property type="molecule type" value="Genomic_DNA"/>
</dbReference>
<protein>
    <submittedName>
        <fullName evidence="2">DUF2314 domain-containing protein</fullName>
    </submittedName>
</protein>
<dbReference type="Proteomes" id="UP000266183">
    <property type="component" value="Chromosome"/>
</dbReference>
<organism evidence="2 3">
    <name type="scientific">Chryseolinea soli</name>
    <dbReference type="NCBI Taxonomy" id="2321403"/>
    <lineage>
        <taxon>Bacteria</taxon>
        <taxon>Pseudomonadati</taxon>
        <taxon>Bacteroidota</taxon>
        <taxon>Cytophagia</taxon>
        <taxon>Cytophagales</taxon>
        <taxon>Fulvivirgaceae</taxon>
        <taxon>Chryseolinea</taxon>
    </lineage>
</organism>
<proteinExistence type="predicted"/>
<accession>A0A385SPK1</accession>
<dbReference type="Pfam" id="PF10077">
    <property type="entry name" value="DUF2314"/>
    <property type="match status" value="1"/>
</dbReference>
<evidence type="ECO:0000259" key="1">
    <source>
        <dbReference type="Pfam" id="PF10077"/>
    </source>
</evidence>
<name>A0A385SPK1_9BACT</name>
<keyword evidence="3" id="KW-1185">Reference proteome</keyword>
<gene>
    <name evidence="2" type="ORF">D4L85_17170</name>
</gene>
<dbReference type="KEGG" id="chk:D4L85_17170"/>